<name>A0A7W9HDF3_9ACTN</name>
<dbReference type="PRINTS" id="PR00082">
    <property type="entry name" value="GLFDHDRGNASE"/>
</dbReference>
<sequence>MLDHEQVAIHTGRRSRLPVIVAVHSTALGPAAGGLRLWHYPDWRAGFTDALRLSAAMTSKFAVAGLPSGGGKAVVALPEGMELDADRRRDILRDVADAIASLSGAYATGPDVGTSPDDMAVIGETTPHVFCRPAHLGGSGDSSPHTAQGTLAALRAVSRRLYGTSSLGGRSLAVIGLGRVGAGLARLLAAEGAVLTVTDIDPDEQKISDGLGAVWRSPDEILAADVDIVVPAALGSVLTRQTAADLRCRAVVGPANNQLATPDVADLLHQRDIIWVPDYVASAGGVIDAVSTELHRVSADEARARVRAIEDTVDALLDTAQRHGQTPAQAASELARRRLSAAVRPTGSPTGSLRLRAAGPGDAENMALLHADSWRRHYRGAYSDAFLDGDVVADRRSVWSSRLSHASGSATVVAEDDTGLCRVRPRHLRRGRPLGQPRRQSARHPAPPKNGPRHRAAFPRRGGHRRAREGQRHVPVGARTEHGGPGVLPSPGRHLRRRSTGFAPRRRGVPARRLPRQAPLHLARRLAARVDQRTARHTDNPKEHAMNPDATTSVDHYDRLLAEHYTWMLGGDVHEVAARQAALLAELGLAGTDNDTAVDLGCGSGAQTLALIRLGFSPVIAVDTSRRLLDELISYVGDAEAVRPVHGDICTVLPEAAEPGTVAAVVCMGDTLPHLPSKADVPVLLGHINRALVPGGHFVITYRDLTAELRGTDRFIPVRSSDDRLLTCFLEYRDEDTVIVHDLLHTRTNGAWQQQASSYPKLRLASSWLVEQCRAAGLDVRHDAADSRGMRILHAVKP</sequence>
<dbReference type="PANTHER" id="PTHR42722">
    <property type="entry name" value="LEUCINE DEHYDROGENASE"/>
    <property type="match status" value="1"/>
</dbReference>
<dbReference type="InterPro" id="IPR006096">
    <property type="entry name" value="Glu/Leu/Phe/Val/Trp_DH_C"/>
</dbReference>
<evidence type="ECO:0000256" key="9">
    <source>
        <dbReference type="ARBA" id="ARBA00023027"/>
    </source>
</evidence>
<feature type="compositionally biased region" description="Basic residues" evidence="12">
    <location>
        <begin position="451"/>
        <end position="467"/>
    </location>
</feature>
<keyword evidence="17" id="KW-1185">Reference proteome</keyword>
<comment type="caution">
    <text evidence="16">The sequence shown here is derived from an EMBL/GenBank/DDBJ whole genome shotgun (WGS) entry which is preliminary data.</text>
</comment>
<dbReference type="Gene3D" id="3.40.50.10860">
    <property type="entry name" value="Leucine Dehydrogenase, chain A, domain 1"/>
    <property type="match status" value="1"/>
</dbReference>
<comment type="similarity">
    <text evidence="3 11">Belongs to the Glu/Leu/Phe/Val dehydrogenases family.</text>
</comment>
<dbReference type="UniPathway" id="UPA00362"/>
<evidence type="ECO:0000256" key="2">
    <source>
        <dbReference type="ARBA" id="ARBA00005109"/>
    </source>
</evidence>
<evidence type="ECO:0000256" key="10">
    <source>
        <dbReference type="ARBA" id="ARBA00048547"/>
    </source>
</evidence>
<dbReference type="InterPro" id="IPR006097">
    <property type="entry name" value="Glu/Leu/Phe/Val/Trp_DH_dimer"/>
</dbReference>
<dbReference type="SMART" id="SM00997">
    <property type="entry name" value="AdoHcyase_NAD"/>
    <property type="match status" value="1"/>
</dbReference>
<evidence type="ECO:0000256" key="5">
    <source>
        <dbReference type="ARBA" id="ARBA00012136"/>
    </source>
</evidence>
<feature type="region of interest" description="Disordered" evidence="12">
    <location>
        <begin position="530"/>
        <end position="550"/>
    </location>
</feature>
<dbReference type="SUPFAM" id="SSF53223">
    <property type="entry name" value="Aminoacid dehydrogenase-like, N-terminal domain"/>
    <property type="match status" value="1"/>
</dbReference>
<dbReference type="SUPFAM" id="SSF51735">
    <property type="entry name" value="NAD(P)-binding Rossmann-fold domains"/>
    <property type="match status" value="1"/>
</dbReference>
<dbReference type="InterPro" id="IPR036291">
    <property type="entry name" value="NAD(P)-bd_dom_sf"/>
</dbReference>
<dbReference type="CDD" id="cd01075">
    <property type="entry name" value="NAD_bind_Leu_Phe_Val_DH"/>
    <property type="match status" value="1"/>
</dbReference>
<feature type="compositionally biased region" description="Basic residues" evidence="12">
    <location>
        <begin position="493"/>
        <end position="511"/>
    </location>
</feature>
<dbReference type="EMBL" id="JACHNE010000001">
    <property type="protein sequence ID" value="MBB5792048.1"/>
    <property type="molecule type" value="Genomic_DNA"/>
</dbReference>
<feature type="compositionally biased region" description="Basic residues" evidence="12">
    <location>
        <begin position="423"/>
        <end position="432"/>
    </location>
</feature>
<evidence type="ECO:0000256" key="1">
    <source>
        <dbReference type="ARBA" id="ARBA00004496"/>
    </source>
</evidence>
<evidence type="ECO:0000313" key="15">
    <source>
        <dbReference type="EMBL" id="MBB5792048.1"/>
    </source>
</evidence>
<evidence type="ECO:0000256" key="12">
    <source>
        <dbReference type="SAM" id="MobiDB-lite"/>
    </source>
</evidence>
<evidence type="ECO:0000256" key="3">
    <source>
        <dbReference type="ARBA" id="ARBA00006382"/>
    </source>
</evidence>
<dbReference type="InterPro" id="IPR016211">
    <property type="entry name" value="Glu/Phe/Leu/Val/Trp_DH_bac/arc"/>
</dbReference>
<evidence type="ECO:0000256" key="6">
    <source>
        <dbReference type="ARBA" id="ARBA00017332"/>
    </source>
</evidence>
<dbReference type="PANTHER" id="PTHR42722:SF1">
    <property type="entry name" value="VALINE DEHYDROGENASE"/>
    <property type="match status" value="1"/>
</dbReference>
<feature type="compositionally biased region" description="Basic and acidic residues" evidence="12">
    <location>
        <begin position="530"/>
        <end position="546"/>
    </location>
</feature>
<gene>
    <name evidence="15" type="ORF">HDA41_000012</name>
    <name evidence="16" type="ORF">HDA41_008186</name>
</gene>
<evidence type="ECO:0000256" key="11">
    <source>
        <dbReference type="RuleBase" id="RU004417"/>
    </source>
</evidence>
<proteinExistence type="inferred from homology"/>
<dbReference type="Pfam" id="PF00208">
    <property type="entry name" value="ELFV_dehydrog"/>
    <property type="match status" value="1"/>
</dbReference>
<evidence type="ECO:0000256" key="4">
    <source>
        <dbReference type="ARBA" id="ARBA00011738"/>
    </source>
</evidence>
<keyword evidence="9" id="KW-0520">NAD</keyword>
<evidence type="ECO:0000259" key="13">
    <source>
        <dbReference type="SMART" id="SM00839"/>
    </source>
</evidence>
<dbReference type="InterPro" id="IPR046346">
    <property type="entry name" value="Aminoacid_DH-like_N_sf"/>
</dbReference>
<dbReference type="InterPro" id="IPR029752">
    <property type="entry name" value="D-isomer_DH_CS1"/>
</dbReference>
<dbReference type="InterPro" id="IPR015878">
    <property type="entry name" value="Ado_hCys_hydrolase_NAD-bd"/>
</dbReference>
<comment type="pathway">
    <text evidence="2">Amino-acid degradation; L-valine degradation.</text>
</comment>
<organism evidence="16 17">
    <name type="scientific">Streptomyces caelestis</name>
    <dbReference type="NCBI Taxonomy" id="36816"/>
    <lineage>
        <taxon>Bacteria</taxon>
        <taxon>Bacillati</taxon>
        <taxon>Actinomycetota</taxon>
        <taxon>Actinomycetes</taxon>
        <taxon>Kitasatosporales</taxon>
        <taxon>Streptomycetaceae</taxon>
        <taxon>Streptomyces</taxon>
    </lineage>
</organism>
<dbReference type="EC" id="1.4.1.23" evidence="5"/>
<comment type="catalytic activity">
    <reaction evidence="10">
        <text>L-valine + NAD(+) + H2O = 3-methyl-2-oxobutanoate + NH4(+) + NADH + H(+)</text>
        <dbReference type="Rhea" id="RHEA:30763"/>
        <dbReference type="ChEBI" id="CHEBI:11851"/>
        <dbReference type="ChEBI" id="CHEBI:15377"/>
        <dbReference type="ChEBI" id="CHEBI:15378"/>
        <dbReference type="ChEBI" id="CHEBI:28938"/>
        <dbReference type="ChEBI" id="CHEBI:57540"/>
        <dbReference type="ChEBI" id="CHEBI:57762"/>
        <dbReference type="ChEBI" id="CHEBI:57945"/>
        <dbReference type="EC" id="1.4.1.23"/>
    </reaction>
</comment>
<evidence type="ECO:0000313" key="16">
    <source>
        <dbReference type="EMBL" id="MBB5800222.1"/>
    </source>
</evidence>
<feature type="region of interest" description="Disordered" evidence="12">
    <location>
        <begin position="421"/>
        <end position="511"/>
    </location>
</feature>
<dbReference type="Proteomes" id="UP000590647">
    <property type="component" value="Unassembled WGS sequence"/>
</dbReference>
<dbReference type="Gene3D" id="3.40.630.30">
    <property type="match status" value="1"/>
</dbReference>
<keyword evidence="16" id="KW-0489">Methyltransferase</keyword>
<evidence type="ECO:0000259" key="14">
    <source>
        <dbReference type="SMART" id="SM00997"/>
    </source>
</evidence>
<comment type="subcellular location">
    <subcellularLocation>
        <location evidence="1">Cytoplasm</location>
    </subcellularLocation>
</comment>
<dbReference type="CDD" id="cd02440">
    <property type="entry name" value="AdoMet_MTases"/>
    <property type="match status" value="1"/>
</dbReference>
<dbReference type="Gene3D" id="3.40.50.150">
    <property type="entry name" value="Vaccinia Virus protein VP39"/>
    <property type="match status" value="1"/>
</dbReference>
<dbReference type="AlphaFoldDB" id="A0A7W9HDF3"/>
<accession>A0A7W9HDF3</accession>
<dbReference type="InterPro" id="IPR041698">
    <property type="entry name" value="Methyltransf_25"/>
</dbReference>
<dbReference type="EMBL" id="JACHNE010000001">
    <property type="protein sequence ID" value="MBB5800222.1"/>
    <property type="molecule type" value="Genomic_DNA"/>
</dbReference>
<evidence type="ECO:0000256" key="8">
    <source>
        <dbReference type="ARBA" id="ARBA00023002"/>
    </source>
</evidence>
<evidence type="ECO:0000256" key="7">
    <source>
        <dbReference type="ARBA" id="ARBA00022456"/>
    </source>
</evidence>
<dbReference type="GO" id="GO:0032259">
    <property type="term" value="P:methylation"/>
    <property type="evidence" value="ECO:0007669"/>
    <property type="project" value="UniProtKB-KW"/>
</dbReference>
<dbReference type="PROSITE" id="PS00065">
    <property type="entry name" value="D_2_HYDROXYACID_DH_1"/>
    <property type="match status" value="1"/>
</dbReference>
<dbReference type="InterPro" id="IPR029063">
    <property type="entry name" value="SAM-dependent_MTases_sf"/>
</dbReference>
<dbReference type="Gene3D" id="3.40.50.720">
    <property type="entry name" value="NAD(P)-binding Rossmann-like Domain"/>
    <property type="match status" value="1"/>
</dbReference>
<keyword evidence="8 11" id="KW-0560">Oxidoreductase</keyword>
<comment type="subunit">
    <text evidence="4">Homodimer.</text>
</comment>
<dbReference type="InterPro" id="IPR006095">
    <property type="entry name" value="Glu/Leu/Phe/Val/Trp_DH"/>
</dbReference>
<dbReference type="SMART" id="SM00839">
    <property type="entry name" value="ELFV_dehydrog"/>
    <property type="match status" value="1"/>
</dbReference>
<dbReference type="GO" id="GO:0006574">
    <property type="term" value="P:L-valine catabolic process"/>
    <property type="evidence" value="ECO:0007669"/>
    <property type="project" value="UniProtKB-UniPathway"/>
</dbReference>
<keyword evidence="7" id="KW-0101">Branched-chain amino acid catabolism</keyword>
<dbReference type="SUPFAM" id="SSF53335">
    <property type="entry name" value="S-adenosyl-L-methionine-dependent methyltransferases"/>
    <property type="match status" value="1"/>
</dbReference>
<dbReference type="Pfam" id="PF13649">
    <property type="entry name" value="Methyltransf_25"/>
    <property type="match status" value="1"/>
</dbReference>
<dbReference type="GO" id="GO:0005737">
    <property type="term" value="C:cytoplasm"/>
    <property type="evidence" value="ECO:0007669"/>
    <property type="project" value="UniProtKB-SubCell"/>
</dbReference>
<evidence type="ECO:0000313" key="17">
    <source>
        <dbReference type="Proteomes" id="UP000590647"/>
    </source>
</evidence>
<reference evidence="16 17" key="1">
    <citation type="submission" date="2020-08" db="EMBL/GenBank/DDBJ databases">
        <title>Sequencing the genomes of 1000 actinobacteria strains.</title>
        <authorList>
            <person name="Klenk H.-P."/>
        </authorList>
    </citation>
    <scope>NUCLEOTIDE SEQUENCE [LARGE SCALE GENOMIC DNA]</scope>
    <source>
        <strain evidence="16 17">DSM 40084</strain>
    </source>
</reference>
<dbReference type="GO" id="GO:0008168">
    <property type="term" value="F:methyltransferase activity"/>
    <property type="evidence" value="ECO:0007669"/>
    <property type="project" value="UniProtKB-KW"/>
</dbReference>
<keyword evidence="16" id="KW-0808">Transferase</keyword>
<feature type="domain" description="S-adenosyl-L-homocysteine hydrolase NAD binding" evidence="14">
    <location>
        <begin position="160"/>
        <end position="284"/>
    </location>
</feature>
<dbReference type="Pfam" id="PF02812">
    <property type="entry name" value="ELFV_dehydrog_N"/>
    <property type="match status" value="1"/>
</dbReference>
<feature type="domain" description="Glutamate/phenylalanine/leucine/valine/L-tryptophan dehydrogenase C-terminal" evidence="13">
    <location>
        <begin position="140"/>
        <end position="347"/>
    </location>
</feature>
<dbReference type="GO" id="GO:0043837">
    <property type="term" value="F:valine dehydrogenase (NAD+) activity"/>
    <property type="evidence" value="ECO:0007669"/>
    <property type="project" value="UniProtKB-EC"/>
</dbReference>
<protein>
    <recommendedName>
        <fullName evidence="6">Valine dehydrogenase</fullName>
        <ecNumber evidence="5">1.4.1.23</ecNumber>
    </recommendedName>
</protein>